<protein>
    <submittedName>
        <fullName evidence="2">Uncharacterized protein</fullName>
    </submittedName>
</protein>
<proteinExistence type="predicted"/>
<gene>
    <name evidence="2" type="ORF">QVD17_42014</name>
</gene>
<dbReference type="Proteomes" id="UP001229421">
    <property type="component" value="Unassembled WGS sequence"/>
</dbReference>
<dbReference type="EMBL" id="JAUHHV010000012">
    <property type="protein sequence ID" value="KAK1406578.1"/>
    <property type="molecule type" value="Genomic_DNA"/>
</dbReference>
<reference evidence="2" key="1">
    <citation type="journal article" date="2023" name="bioRxiv">
        <title>Improved chromosome-level genome assembly for marigold (Tagetes erecta).</title>
        <authorList>
            <person name="Jiang F."/>
            <person name="Yuan L."/>
            <person name="Wang S."/>
            <person name="Wang H."/>
            <person name="Xu D."/>
            <person name="Wang A."/>
            <person name="Fan W."/>
        </authorList>
    </citation>
    <scope>NUCLEOTIDE SEQUENCE</scope>
    <source>
        <strain evidence="2">WSJ</strain>
        <tissue evidence="2">Leaf</tissue>
    </source>
</reference>
<keyword evidence="1" id="KW-0472">Membrane</keyword>
<evidence type="ECO:0000256" key="1">
    <source>
        <dbReference type="SAM" id="Phobius"/>
    </source>
</evidence>
<keyword evidence="1" id="KW-0812">Transmembrane</keyword>
<evidence type="ECO:0000313" key="2">
    <source>
        <dbReference type="EMBL" id="KAK1406578.1"/>
    </source>
</evidence>
<feature type="transmembrane region" description="Helical" evidence="1">
    <location>
        <begin position="50"/>
        <end position="80"/>
    </location>
</feature>
<evidence type="ECO:0000313" key="3">
    <source>
        <dbReference type="Proteomes" id="UP001229421"/>
    </source>
</evidence>
<accession>A0AAD8NFZ9</accession>
<sequence length="167" mass="18032">MAAIHSAHRSIDLIIANPRSHRSLNLQTIATLGRTDPKIGNHHRTKRRSFVLCLLFFLSSSVYHVAYCFLVLLVDCYLWFGCLFLGSGVNLEAGSSSSGQVSRRVAMLCCGSRVVDGLVSAGIAEVVDNADSLLSPNYFDLGSCTENSEGNLISAVDKPTPEKSKAI</sequence>
<comment type="caution">
    <text evidence="2">The sequence shown here is derived from an EMBL/GenBank/DDBJ whole genome shotgun (WGS) entry which is preliminary data.</text>
</comment>
<keyword evidence="1" id="KW-1133">Transmembrane helix</keyword>
<name>A0AAD8NFZ9_TARER</name>
<dbReference type="AlphaFoldDB" id="A0AAD8NFZ9"/>
<keyword evidence="3" id="KW-1185">Reference proteome</keyword>
<organism evidence="2 3">
    <name type="scientific">Tagetes erecta</name>
    <name type="common">African marigold</name>
    <dbReference type="NCBI Taxonomy" id="13708"/>
    <lineage>
        <taxon>Eukaryota</taxon>
        <taxon>Viridiplantae</taxon>
        <taxon>Streptophyta</taxon>
        <taxon>Embryophyta</taxon>
        <taxon>Tracheophyta</taxon>
        <taxon>Spermatophyta</taxon>
        <taxon>Magnoliopsida</taxon>
        <taxon>eudicotyledons</taxon>
        <taxon>Gunneridae</taxon>
        <taxon>Pentapetalae</taxon>
        <taxon>asterids</taxon>
        <taxon>campanulids</taxon>
        <taxon>Asterales</taxon>
        <taxon>Asteraceae</taxon>
        <taxon>Asteroideae</taxon>
        <taxon>Heliantheae alliance</taxon>
        <taxon>Tageteae</taxon>
        <taxon>Tagetes</taxon>
    </lineage>
</organism>